<evidence type="ECO:0000313" key="1">
    <source>
        <dbReference type="EMBL" id="CAJ1395901.1"/>
    </source>
</evidence>
<dbReference type="Proteomes" id="UP001178507">
    <property type="component" value="Unassembled WGS sequence"/>
</dbReference>
<accession>A0AA36NA48</accession>
<name>A0AA36NA48_9DINO</name>
<gene>
    <name evidence="1" type="ORF">EVOR1521_LOCUS20223</name>
</gene>
<comment type="caution">
    <text evidence="1">The sequence shown here is derived from an EMBL/GenBank/DDBJ whole genome shotgun (WGS) entry which is preliminary data.</text>
</comment>
<organism evidence="1 2">
    <name type="scientific">Effrenium voratum</name>
    <dbReference type="NCBI Taxonomy" id="2562239"/>
    <lineage>
        <taxon>Eukaryota</taxon>
        <taxon>Sar</taxon>
        <taxon>Alveolata</taxon>
        <taxon>Dinophyceae</taxon>
        <taxon>Suessiales</taxon>
        <taxon>Symbiodiniaceae</taxon>
        <taxon>Effrenium</taxon>
    </lineage>
</organism>
<keyword evidence="2" id="KW-1185">Reference proteome</keyword>
<protein>
    <submittedName>
        <fullName evidence="1">Uncharacterized protein</fullName>
    </submittedName>
</protein>
<dbReference type="EMBL" id="CAUJNA010003214">
    <property type="protein sequence ID" value="CAJ1395901.1"/>
    <property type="molecule type" value="Genomic_DNA"/>
</dbReference>
<sequence>MPDMHELEEGDYCTERGRFRAGLLVQSPDLGLGSPHIVDLTAATVVMSMGAVVGCSAAALAAAAPCLGASIGTGVALGVEGAVATTVASVPVVGGYAAGAAGSAAGAAAGSAATGGVSGGLATAAPLAGAAGAAVLAVGGAIALVQAGVHQRVIYVVIANPSNERFELTDRLRNEGHITCPKVIPPHSAVGVVLHHSGCLSGFLKYESSSYCLMLGGSNPFIGRNKFRVELFPRKQRSLRQMREDTKEWIQLSGPMTCVADHYDNPSCASIILFQDEKFARAVKAQLEK</sequence>
<dbReference type="AlphaFoldDB" id="A0AA36NA48"/>
<evidence type="ECO:0000313" key="2">
    <source>
        <dbReference type="Proteomes" id="UP001178507"/>
    </source>
</evidence>
<reference evidence="1" key="1">
    <citation type="submission" date="2023-08" db="EMBL/GenBank/DDBJ databases">
        <authorList>
            <person name="Chen Y."/>
            <person name="Shah S."/>
            <person name="Dougan E. K."/>
            <person name="Thang M."/>
            <person name="Chan C."/>
        </authorList>
    </citation>
    <scope>NUCLEOTIDE SEQUENCE</scope>
</reference>
<proteinExistence type="predicted"/>